<gene>
    <name evidence="1" type="ordered locus">Hbal_1651</name>
</gene>
<sequence>MNTYEQKYFKYLYFIFNNGLTRKHANSGYADSFSATMADLAFIKTGVESSPLLRFWQSILLMN</sequence>
<dbReference type="AlphaFoldDB" id="C6XJP4"/>
<accession>C6XJP4</accession>
<keyword evidence="2" id="KW-1185">Reference proteome</keyword>
<dbReference type="KEGG" id="hba:Hbal_1651"/>
<evidence type="ECO:0000313" key="2">
    <source>
        <dbReference type="Proteomes" id="UP000002745"/>
    </source>
</evidence>
<protein>
    <submittedName>
        <fullName evidence="1">Uncharacterized protein</fullName>
    </submittedName>
</protein>
<evidence type="ECO:0000313" key="1">
    <source>
        <dbReference type="EMBL" id="ACT59339.1"/>
    </source>
</evidence>
<dbReference type="EMBL" id="CP001678">
    <property type="protein sequence ID" value="ACT59339.1"/>
    <property type="molecule type" value="Genomic_DNA"/>
</dbReference>
<organism evidence="1 2">
    <name type="scientific">Hirschia baltica (strain ATCC 49814 / DSM 5838 / IFAM 1418)</name>
    <dbReference type="NCBI Taxonomy" id="582402"/>
    <lineage>
        <taxon>Bacteria</taxon>
        <taxon>Pseudomonadati</taxon>
        <taxon>Pseudomonadota</taxon>
        <taxon>Alphaproteobacteria</taxon>
        <taxon>Hyphomonadales</taxon>
        <taxon>Hyphomonadaceae</taxon>
        <taxon>Hirschia</taxon>
    </lineage>
</organism>
<dbReference type="HOGENOM" id="CLU_2879762_0_0_5"/>
<dbReference type="STRING" id="582402.Hbal_1651"/>
<dbReference type="Proteomes" id="UP000002745">
    <property type="component" value="Chromosome"/>
</dbReference>
<reference evidence="2" key="1">
    <citation type="journal article" date="2011" name="J. Bacteriol.">
        <title>Genome sequences of eight morphologically diverse alphaproteobacteria.</title>
        <authorList>
            <consortium name="US DOE Joint Genome Institute"/>
            <person name="Brown P.J."/>
            <person name="Kysela D.T."/>
            <person name="Buechlein A."/>
            <person name="Hemmerich C."/>
            <person name="Brun Y.V."/>
        </authorList>
    </citation>
    <scope>NUCLEOTIDE SEQUENCE [LARGE SCALE GENOMIC DNA]</scope>
    <source>
        <strain evidence="2">ATCC 49814 / DSM 5838 / IFAM 1418</strain>
    </source>
</reference>
<name>C6XJP4_HIRBI</name>
<proteinExistence type="predicted"/>